<comment type="caution">
    <text evidence="4">The sequence shown here is derived from an EMBL/GenBank/DDBJ whole genome shotgun (WGS) entry which is preliminary data.</text>
</comment>
<dbReference type="SUPFAM" id="SSF52172">
    <property type="entry name" value="CheY-like"/>
    <property type="match status" value="1"/>
</dbReference>
<dbReference type="RefSeq" id="WP_277858916.1">
    <property type="nucleotide sequence ID" value="NZ_JARRAG010000001.1"/>
</dbReference>
<keyword evidence="1" id="KW-0238">DNA-binding</keyword>
<feature type="modified residue" description="4-aspartylphosphate" evidence="2">
    <location>
        <position position="49"/>
    </location>
</feature>
<evidence type="ECO:0000259" key="3">
    <source>
        <dbReference type="PROSITE" id="PS50110"/>
    </source>
</evidence>
<dbReference type="PANTHER" id="PTHR43214">
    <property type="entry name" value="TWO-COMPONENT RESPONSE REGULATOR"/>
    <property type="match status" value="1"/>
</dbReference>
<organism evidence="4 5">
    <name type="scientific">Paludisphaera mucosa</name>
    <dbReference type="NCBI Taxonomy" id="3030827"/>
    <lineage>
        <taxon>Bacteria</taxon>
        <taxon>Pseudomonadati</taxon>
        <taxon>Planctomycetota</taxon>
        <taxon>Planctomycetia</taxon>
        <taxon>Isosphaerales</taxon>
        <taxon>Isosphaeraceae</taxon>
        <taxon>Paludisphaera</taxon>
    </lineage>
</organism>
<dbReference type="InterPro" id="IPR058245">
    <property type="entry name" value="NreC/VraR/RcsB-like_REC"/>
</dbReference>
<name>A0ABT6F4W3_9BACT</name>
<dbReference type="PROSITE" id="PS50110">
    <property type="entry name" value="RESPONSE_REGULATORY"/>
    <property type="match status" value="1"/>
</dbReference>
<dbReference type="EMBL" id="JARRAG010000001">
    <property type="protein sequence ID" value="MDG3002552.1"/>
    <property type="molecule type" value="Genomic_DNA"/>
</dbReference>
<proteinExistence type="predicted"/>
<dbReference type="PANTHER" id="PTHR43214:SF17">
    <property type="entry name" value="TRANSCRIPTIONAL REGULATORY PROTEIN RCSB"/>
    <property type="match status" value="1"/>
</dbReference>
<keyword evidence="5" id="KW-1185">Reference proteome</keyword>
<accession>A0ABT6F4W3</accession>
<dbReference type="CDD" id="cd17535">
    <property type="entry name" value="REC_NarL-like"/>
    <property type="match status" value="1"/>
</dbReference>
<evidence type="ECO:0000256" key="2">
    <source>
        <dbReference type="PROSITE-ProRule" id="PRU00169"/>
    </source>
</evidence>
<dbReference type="Gene3D" id="3.40.50.2300">
    <property type="match status" value="1"/>
</dbReference>
<dbReference type="InterPro" id="IPR001789">
    <property type="entry name" value="Sig_transdc_resp-reg_receiver"/>
</dbReference>
<feature type="domain" description="Response regulatory" evidence="3">
    <location>
        <begin position="1"/>
        <end position="114"/>
    </location>
</feature>
<evidence type="ECO:0000256" key="1">
    <source>
        <dbReference type="ARBA" id="ARBA00023125"/>
    </source>
</evidence>
<dbReference type="SMART" id="SM00448">
    <property type="entry name" value="REC"/>
    <property type="match status" value="1"/>
</dbReference>
<reference evidence="4 5" key="1">
    <citation type="submission" date="2023-03" db="EMBL/GenBank/DDBJ databases">
        <title>Paludisphaera mucosa sp. nov. a novel planctomycete from northern fen.</title>
        <authorList>
            <person name="Ivanova A."/>
        </authorList>
    </citation>
    <scope>NUCLEOTIDE SEQUENCE [LARGE SCALE GENOMIC DNA]</scope>
    <source>
        <strain evidence="4 5">Pla2</strain>
    </source>
</reference>
<keyword evidence="2" id="KW-0597">Phosphoprotein</keyword>
<protein>
    <submittedName>
        <fullName evidence="4">Response regulator transcription factor</fullName>
    </submittedName>
</protein>
<dbReference type="Pfam" id="PF00072">
    <property type="entry name" value="Response_reg"/>
    <property type="match status" value="1"/>
</dbReference>
<dbReference type="Proteomes" id="UP001216907">
    <property type="component" value="Unassembled WGS sequence"/>
</dbReference>
<gene>
    <name evidence="4" type="ORF">PZE19_02025</name>
</gene>
<dbReference type="InterPro" id="IPR039420">
    <property type="entry name" value="WalR-like"/>
</dbReference>
<evidence type="ECO:0000313" key="5">
    <source>
        <dbReference type="Proteomes" id="UP001216907"/>
    </source>
</evidence>
<sequence length="128" mass="13469">MLLADSHLPMLQGVRSLLEALFAAVVMVADEGSLLETIERLDPDVVVVDLSMPVHEGADVACQLMARFPGLRLIALSIHDEPAVAARMLDAGVAGFVLKRTAAVDLIPAVEAVLEGRSFVSPTVAGRA</sequence>
<evidence type="ECO:0000313" key="4">
    <source>
        <dbReference type="EMBL" id="MDG3002552.1"/>
    </source>
</evidence>
<dbReference type="InterPro" id="IPR011006">
    <property type="entry name" value="CheY-like_superfamily"/>
</dbReference>